<name>A0AAF0DY16_9BASI</name>
<dbReference type="SMART" id="SM00320">
    <property type="entry name" value="WD40"/>
    <property type="match status" value="6"/>
</dbReference>
<protein>
    <recommendedName>
        <fullName evidence="7">Cytoplasmic dynein 1 intermediate chain 2</fullName>
    </recommendedName>
</protein>
<reference evidence="5" key="1">
    <citation type="submission" date="2023-03" db="EMBL/GenBank/DDBJ databases">
        <title>Mating type loci evolution in Malassezia.</title>
        <authorList>
            <person name="Coelho M.A."/>
        </authorList>
    </citation>
    <scope>NUCLEOTIDE SEQUENCE</scope>
    <source>
        <strain evidence="5">CBS 7876</strain>
    </source>
</reference>
<keyword evidence="2" id="KW-0963">Cytoplasm</keyword>
<evidence type="ECO:0008006" key="7">
    <source>
        <dbReference type="Google" id="ProtNLM"/>
    </source>
</evidence>
<dbReference type="GO" id="GO:0005868">
    <property type="term" value="C:cytoplasmic dynein complex"/>
    <property type="evidence" value="ECO:0007669"/>
    <property type="project" value="TreeGrafter"/>
</dbReference>
<dbReference type="InterPro" id="IPR015943">
    <property type="entry name" value="WD40/YVTN_repeat-like_dom_sf"/>
</dbReference>
<dbReference type="InterPro" id="IPR001680">
    <property type="entry name" value="WD40_rpt"/>
</dbReference>
<dbReference type="Gene3D" id="2.130.10.10">
    <property type="entry name" value="YVTN repeat-like/Quinoprotein amine dehydrogenase"/>
    <property type="match status" value="2"/>
</dbReference>
<dbReference type="AlphaFoldDB" id="A0AAF0DY16"/>
<dbReference type="GO" id="GO:0045504">
    <property type="term" value="F:dynein heavy chain binding"/>
    <property type="evidence" value="ECO:0007669"/>
    <property type="project" value="TreeGrafter"/>
</dbReference>
<dbReference type="GO" id="GO:0045503">
    <property type="term" value="F:dynein light chain binding"/>
    <property type="evidence" value="ECO:0007669"/>
    <property type="project" value="TreeGrafter"/>
</dbReference>
<keyword evidence="3" id="KW-0853">WD repeat</keyword>
<evidence type="ECO:0000313" key="6">
    <source>
        <dbReference type="Proteomes" id="UP001214603"/>
    </source>
</evidence>
<evidence type="ECO:0000256" key="2">
    <source>
        <dbReference type="ARBA" id="ARBA00022490"/>
    </source>
</evidence>
<sequence length="444" mass="48275">MERVLDETYDVLTDYTRVADDAQAPRTEALRHVHTFMDAALEGRAVTDADWSTCHPELLAVGYNRRRVPTTDADGVVAVWNTHLRQRPEFTFEAPTDVTAVRASPFHPTLYVGGTYSGQLLLWDARQRGLPVQRTPLSFSAGAGSGHCAPVYSLRIVGTAQAPQVVSASLDGLVCTWTMDMLARPQESIMLANPLHPRSAEVGVASLDVPAGDATRFLLGTEEGNVAAAGLDTEFVYVGHAAPVTRLECHPNPRGRRAPVDFSDLFLTSSMDWSSALWRAADRAAPRAPRTGYHYPHANPRIATSTRTNPLAFRGGAGSHAPWTAVAPLCRFENQLDYVMDVRWHPQHPALFAQVDVAGRLELYNLNHSCERTLLSATAPGARGLNRVAWERGEPATKLAAGAMDGRVHLYEVPEAVATPREAEWAEMQEVLAALAPAQAPVSA</sequence>
<dbReference type="SUPFAM" id="SSF50978">
    <property type="entry name" value="WD40 repeat-like"/>
    <property type="match status" value="1"/>
</dbReference>
<keyword evidence="6" id="KW-1185">Reference proteome</keyword>
<gene>
    <name evidence="5" type="ORF">MOBT1_000397</name>
</gene>
<evidence type="ECO:0000313" key="5">
    <source>
        <dbReference type="EMBL" id="WFD01721.1"/>
    </source>
</evidence>
<comment type="subcellular location">
    <subcellularLocation>
        <location evidence="1">Cytoplasm</location>
    </subcellularLocation>
</comment>
<accession>A0AAF0DY16</accession>
<dbReference type="EMBL" id="CP119934">
    <property type="protein sequence ID" value="WFD01721.1"/>
    <property type="molecule type" value="Genomic_DNA"/>
</dbReference>
<evidence type="ECO:0000256" key="4">
    <source>
        <dbReference type="ARBA" id="ARBA00022737"/>
    </source>
</evidence>
<dbReference type="Proteomes" id="UP001214603">
    <property type="component" value="Chromosome 1"/>
</dbReference>
<dbReference type="PANTHER" id="PTHR12442:SF22">
    <property type="entry name" value="CYTOPLASMIC DYNEIN 1 INTERMEDIATE CHAIN-RELATED"/>
    <property type="match status" value="1"/>
</dbReference>
<dbReference type="InterPro" id="IPR050687">
    <property type="entry name" value="Dynein_IC"/>
</dbReference>
<dbReference type="GO" id="GO:0005737">
    <property type="term" value="C:cytoplasm"/>
    <property type="evidence" value="ECO:0007669"/>
    <property type="project" value="UniProtKB-SubCell"/>
</dbReference>
<dbReference type="GO" id="GO:0010970">
    <property type="term" value="P:transport along microtubule"/>
    <property type="evidence" value="ECO:0007669"/>
    <property type="project" value="TreeGrafter"/>
</dbReference>
<organism evidence="5 6">
    <name type="scientific">Malassezia obtusa</name>
    <dbReference type="NCBI Taxonomy" id="76774"/>
    <lineage>
        <taxon>Eukaryota</taxon>
        <taxon>Fungi</taxon>
        <taxon>Dikarya</taxon>
        <taxon>Basidiomycota</taxon>
        <taxon>Ustilaginomycotina</taxon>
        <taxon>Malasseziomycetes</taxon>
        <taxon>Malasseziales</taxon>
        <taxon>Malasseziaceae</taxon>
        <taxon>Malassezia</taxon>
    </lineage>
</organism>
<keyword evidence="4" id="KW-0677">Repeat</keyword>
<dbReference type="PANTHER" id="PTHR12442">
    <property type="entry name" value="DYNEIN INTERMEDIATE CHAIN"/>
    <property type="match status" value="1"/>
</dbReference>
<evidence type="ECO:0000256" key="3">
    <source>
        <dbReference type="ARBA" id="ARBA00022574"/>
    </source>
</evidence>
<proteinExistence type="predicted"/>
<evidence type="ECO:0000256" key="1">
    <source>
        <dbReference type="ARBA" id="ARBA00004496"/>
    </source>
</evidence>
<dbReference type="InterPro" id="IPR036322">
    <property type="entry name" value="WD40_repeat_dom_sf"/>
</dbReference>